<dbReference type="OrthoDB" id="10004999at2759"/>
<organism evidence="2 3">
    <name type="scientific">Thamnophis sirtalis</name>
    <dbReference type="NCBI Taxonomy" id="35019"/>
    <lineage>
        <taxon>Eukaryota</taxon>
        <taxon>Metazoa</taxon>
        <taxon>Chordata</taxon>
        <taxon>Craniata</taxon>
        <taxon>Vertebrata</taxon>
        <taxon>Euteleostomi</taxon>
        <taxon>Lepidosauria</taxon>
        <taxon>Squamata</taxon>
        <taxon>Bifurcata</taxon>
        <taxon>Unidentata</taxon>
        <taxon>Episquamata</taxon>
        <taxon>Toxicofera</taxon>
        <taxon>Serpentes</taxon>
        <taxon>Colubroidea</taxon>
        <taxon>Colubridae</taxon>
        <taxon>Natricinae</taxon>
        <taxon>Thamnophis</taxon>
    </lineage>
</organism>
<proteinExistence type="predicted"/>
<dbReference type="AlphaFoldDB" id="A0A6I9YDT3"/>
<feature type="region of interest" description="Disordered" evidence="1">
    <location>
        <begin position="60"/>
        <end position="86"/>
    </location>
</feature>
<evidence type="ECO:0000313" key="2">
    <source>
        <dbReference type="Proteomes" id="UP000504617"/>
    </source>
</evidence>
<accession>A0A6I9YDT3</accession>
<evidence type="ECO:0000256" key="1">
    <source>
        <dbReference type="SAM" id="MobiDB-lite"/>
    </source>
</evidence>
<evidence type="ECO:0000313" key="3">
    <source>
        <dbReference type="RefSeq" id="XP_013922199.1"/>
    </source>
</evidence>
<name>A0A6I9YDT3_9SAUR</name>
<dbReference type="GeneID" id="106549153"/>
<feature type="region of interest" description="Disordered" evidence="1">
    <location>
        <begin position="120"/>
        <end position="141"/>
    </location>
</feature>
<dbReference type="RefSeq" id="XP_013922199.1">
    <property type="nucleotide sequence ID" value="XM_014066724.1"/>
</dbReference>
<feature type="compositionally biased region" description="Polar residues" evidence="1">
    <location>
        <begin position="60"/>
        <end position="78"/>
    </location>
</feature>
<reference evidence="3" key="1">
    <citation type="submission" date="2025-08" db="UniProtKB">
        <authorList>
            <consortium name="RefSeq"/>
        </authorList>
    </citation>
    <scope>IDENTIFICATION</scope>
    <source>
        <tissue evidence="3">Skeletal muscle</tissue>
    </source>
</reference>
<protein>
    <submittedName>
        <fullName evidence="3">Uncharacterized protein LOC106549153 isoform X1</fullName>
    </submittedName>
</protein>
<keyword evidence="2" id="KW-1185">Reference proteome</keyword>
<gene>
    <name evidence="3" type="primary">LOC106549153</name>
</gene>
<sequence>MELKNTWVSEIRKVLTGQLEACREASQLHQRITESVYHAPMNSGNSSRYGRKSLSLCENKSELSSLETSNNRNMSPSTRQKRGPLVPALKVKRHEIKSDPTPFGFEDAFESTLLAQANSNALSSARMVPRSASQTGKKKSE</sequence>
<dbReference type="KEGG" id="tsr:106549153"/>
<dbReference type="Proteomes" id="UP000504617">
    <property type="component" value="Unplaced"/>
</dbReference>